<reference evidence="2" key="1">
    <citation type="submission" date="2006-06" db="EMBL/GenBank/DDBJ databases">
        <title>Complete sequence of chromosome 1 of Methanosarcina barkeri str. fusaro.</title>
        <authorList>
            <person name="Copeland A."/>
            <person name="Lucas S."/>
            <person name="Lapidus A."/>
            <person name="Barry K."/>
            <person name="Detter J.C."/>
            <person name="Glavina T."/>
            <person name="Hammon N."/>
            <person name="Israni S."/>
            <person name="Pitluck S."/>
            <person name="Goodwin L.A."/>
            <person name="Saunders E.H."/>
            <person name="Schmutz J."/>
            <person name="Larimer F."/>
            <person name="Land M."/>
            <person name="Anderson I."/>
            <person name="Richardson P."/>
        </authorList>
    </citation>
    <scope>NUCLEOTIDE SEQUENCE</scope>
    <source>
        <strain evidence="2">Fusaro</strain>
    </source>
</reference>
<sequence>MGETLITHHIFFNWNRQMFYKKLNKKIALLVFLIIALLGLWLIFDVIPIGPGLPPSEGMPGWYIPGAWQGNEQGCTSLFPKISPYCNAGNYSEEELINVWYFDDESEFLKGEDTLYRYLEENGNVFYQELNISEELQEVIERRETENVWSPIYSPYAFNATGYKSPETSGYFLVYEKPFLKGRDDYFIVYYGVRNTTNLAKEAPKLKKLIAESYYMANGEGKVDSLKPENKKGKDNSLFSWF</sequence>
<dbReference type="KEGG" id="mba:Mbar_A0656"/>
<evidence type="ECO:0000256" key="1">
    <source>
        <dbReference type="SAM" id="Phobius"/>
    </source>
</evidence>
<dbReference type="AlphaFoldDB" id="Q46EQ7"/>
<feature type="transmembrane region" description="Helical" evidence="1">
    <location>
        <begin position="27"/>
        <end position="44"/>
    </location>
</feature>
<dbReference type="HOGENOM" id="CLU_1207620_0_0_2"/>
<organism evidence="2">
    <name type="scientific">Methanosarcina barkeri (strain Fusaro / DSM 804)</name>
    <dbReference type="NCBI Taxonomy" id="269797"/>
    <lineage>
        <taxon>Archaea</taxon>
        <taxon>Methanobacteriati</taxon>
        <taxon>Methanobacteriota</taxon>
        <taxon>Stenosarchaea group</taxon>
        <taxon>Methanomicrobia</taxon>
        <taxon>Methanosarcinales</taxon>
        <taxon>Methanosarcinaceae</taxon>
        <taxon>Methanosarcina</taxon>
    </lineage>
</organism>
<dbReference type="EMBL" id="CP000099">
    <property type="protein sequence ID" value="AAZ69635.1"/>
    <property type="molecule type" value="Genomic_DNA"/>
</dbReference>
<keyword evidence="1" id="KW-0472">Membrane</keyword>
<accession>Q46EQ7</accession>
<keyword evidence="1" id="KW-0812">Transmembrane</keyword>
<gene>
    <name evidence="2" type="ordered locus">Mbar_A0656</name>
</gene>
<dbReference type="PaxDb" id="269797-Mbar_A0656"/>
<dbReference type="STRING" id="269797.Mbar_A0656"/>
<keyword evidence="1" id="KW-1133">Transmembrane helix</keyword>
<name>Q46EQ7_METBF</name>
<dbReference type="eggNOG" id="arCOG04952">
    <property type="taxonomic scope" value="Archaea"/>
</dbReference>
<proteinExistence type="predicted"/>
<protein>
    <submittedName>
        <fullName evidence="2">Uncharacterized protein</fullName>
    </submittedName>
</protein>
<evidence type="ECO:0000313" key="2">
    <source>
        <dbReference type="EMBL" id="AAZ69635.1"/>
    </source>
</evidence>